<evidence type="ECO:0000256" key="6">
    <source>
        <dbReference type="ARBA" id="ARBA00022840"/>
    </source>
</evidence>
<keyword evidence="6" id="KW-0067">ATP-binding</keyword>
<keyword evidence="5" id="KW-0378">Hydrolase</keyword>
<dbReference type="NCBIfam" id="TIGR02640">
    <property type="entry name" value="gas_vesic_GvpN"/>
    <property type="match status" value="1"/>
</dbReference>
<reference evidence="11 12" key="1">
    <citation type="submission" date="2006-10" db="EMBL/GenBank/DDBJ databases">
        <title>Complete sequence of Methanosaeta thermophila PT.</title>
        <authorList>
            <consortium name="US DOE Joint Genome Institute"/>
            <person name="Copeland A."/>
            <person name="Lucas S."/>
            <person name="Lapidus A."/>
            <person name="Barry K."/>
            <person name="Detter J.C."/>
            <person name="Glavina del Rio T."/>
            <person name="Hammon N."/>
            <person name="Israni S."/>
            <person name="Pitluck S."/>
            <person name="Chain P."/>
            <person name="Malfatti S."/>
            <person name="Shin M."/>
            <person name="Vergez L."/>
            <person name="Schmutz J."/>
            <person name="Larimer F."/>
            <person name="Land M."/>
            <person name="Hauser L."/>
            <person name="Kyrpides N."/>
            <person name="Kim E."/>
            <person name="Smith K.S."/>
            <person name="Ingram-Smith C."/>
            <person name="Richardson P."/>
        </authorList>
    </citation>
    <scope>NUCLEOTIDE SEQUENCE [LARGE SCALE GENOMIC DNA]</scope>
    <source>
        <strain evidence="12">DSM 6194 / JCM 14653 / NBRC 101360 / PT</strain>
    </source>
</reference>
<dbReference type="Pfam" id="PF07728">
    <property type="entry name" value="AAA_5"/>
    <property type="match status" value="1"/>
</dbReference>
<proteinExistence type="inferred from homology"/>
<dbReference type="HOGENOM" id="CLU_051123_1_0_2"/>
<dbReference type="GO" id="GO:0005524">
    <property type="term" value="F:ATP binding"/>
    <property type="evidence" value="ECO:0007669"/>
    <property type="project" value="UniProtKB-KW"/>
</dbReference>
<comment type="catalytic activity">
    <reaction evidence="9">
        <text>ATP + H2O = ADP + phosphate + H(+)</text>
        <dbReference type="Rhea" id="RHEA:13065"/>
        <dbReference type="ChEBI" id="CHEBI:15377"/>
        <dbReference type="ChEBI" id="CHEBI:15378"/>
        <dbReference type="ChEBI" id="CHEBI:30616"/>
        <dbReference type="ChEBI" id="CHEBI:43474"/>
        <dbReference type="ChEBI" id="CHEBI:456216"/>
    </reaction>
</comment>
<dbReference type="GeneID" id="4462749"/>
<evidence type="ECO:0000256" key="9">
    <source>
        <dbReference type="ARBA" id="ARBA00049360"/>
    </source>
</evidence>
<gene>
    <name evidence="11" type="ordered locus">Mthe_0058</name>
</gene>
<dbReference type="InterPro" id="IPR013462">
    <property type="entry name" value="Gas-vesicle_GvpN"/>
</dbReference>
<dbReference type="GO" id="GO:0016887">
    <property type="term" value="F:ATP hydrolysis activity"/>
    <property type="evidence" value="ECO:0007669"/>
    <property type="project" value="InterPro"/>
</dbReference>
<dbReference type="OrthoDB" id="45425at2157"/>
<dbReference type="PANTHER" id="PTHR48103">
    <property type="entry name" value="MIDASIN-RELATED"/>
    <property type="match status" value="1"/>
</dbReference>
<dbReference type="RefSeq" id="WP_011695261.1">
    <property type="nucleotide sequence ID" value="NC_008553.1"/>
</dbReference>
<keyword evidence="4" id="KW-0547">Nucleotide-binding</keyword>
<evidence type="ECO:0000313" key="11">
    <source>
        <dbReference type="EMBL" id="ABK13860.1"/>
    </source>
</evidence>
<evidence type="ECO:0000256" key="7">
    <source>
        <dbReference type="ARBA" id="ARBA00022987"/>
    </source>
</evidence>
<keyword evidence="3" id="KW-0963">Cytoplasm</keyword>
<dbReference type="GO" id="GO:0005737">
    <property type="term" value="C:cytoplasm"/>
    <property type="evidence" value="ECO:0007669"/>
    <property type="project" value="UniProtKB-SubCell"/>
</dbReference>
<dbReference type="SMART" id="SM00382">
    <property type="entry name" value="AAA"/>
    <property type="match status" value="1"/>
</dbReference>
<dbReference type="GO" id="GO:0000027">
    <property type="term" value="P:ribosomal large subunit assembly"/>
    <property type="evidence" value="ECO:0007669"/>
    <property type="project" value="TreeGrafter"/>
</dbReference>
<evidence type="ECO:0000256" key="8">
    <source>
        <dbReference type="ARBA" id="ARBA00035108"/>
    </source>
</evidence>
<organism evidence="11 12">
    <name type="scientific">Methanothrix thermoacetophila (strain DSM 6194 / JCM 14653 / NBRC 101360 / PT)</name>
    <name type="common">Methanosaeta thermophila</name>
    <dbReference type="NCBI Taxonomy" id="349307"/>
    <lineage>
        <taxon>Archaea</taxon>
        <taxon>Methanobacteriati</taxon>
        <taxon>Methanobacteriota</taxon>
        <taxon>Stenosarchaea group</taxon>
        <taxon>Methanomicrobia</taxon>
        <taxon>Methanotrichales</taxon>
        <taxon>Methanotrichaceae</taxon>
        <taxon>Methanothrix</taxon>
    </lineage>
</organism>
<dbReference type="CDD" id="cd00009">
    <property type="entry name" value="AAA"/>
    <property type="match status" value="1"/>
</dbReference>
<evidence type="ECO:0000256" key="2">
    <source>
        <dbReference type="ARBA" id="ARBA00009417"/>
    </source>
</evidence>
<dbReference type="GO" id="GO:0030687">
    <property type="term" value="C:preribosome, large subunit precursor"/>
    <property type="evidence" value="ECO:0007669"/>
    <property type="project" value="TreeGrafter"/>
</dbReference>
<protein>
    <submittedName>
        <fullName evidence="11">Gas vesicle protein GvpN</fullName>
    </submittedName>
</protein>
<comment type="similarity">
    <text evidence="2">Belongs to the CbbQ/NirQ/NorQ/GpvN family.</text>
</comment>
<dbReference type="SUPFAM" id="SSF52540">
    <property type="entry name" value="P-loop containing nucleoside triphosphate hydrolases"/>
    <property type="match status" value="1"/>
</dbReference>
<dbReference type="InterPro" id="IPR011704">
    <property type="entry name" value="ATPase_dyneun-rel_AAA"/>
</dbReference>
<dbReference type="EMBL" id="CP000477">
    <property type="protein sequence ID" value="ABK13860.1"/>
    <property type="molecule type" value="Genomic_DNA"/>
</dbReference>
<dbReference type="PANTHER" id="PTHR48103:SF2">
    <property type="entry name" value="MIDASIN"/>
    <property type="match status" value="1"/>
</dbReference>
<evidence type="ECO:0000256" key="5">
    <source>
        <dbReference type="ARBA" id="ARBA00022801"/>
    </source>
</evidence>
<evidence type="ECO:0000256" key="4">
    <source>
        <dbReference type="ARBA" id="ARBA00022741"/>
    </source>
</evidence>
<dbReference type="STRING" id="349307.Mthe_0058"/>
<sequence>MRYVVTHPRRVRGESVHQTSWEKKLLLSKEREEIQVKVQSQTAARDPETLRKEIEEAFLMPEVEHFVETPEVRETEARMKLWLDAGYPVHLIGPTGCGKTSLAMHVARQFGRPVVWINGDESITTADLIGGYSQIENESVRDKYIHNVFKSKDVMKVEWVDNPLSLACKYGYTLIYNEFSRTKPAANNVFLSVFEEGVLELPTKFGEDRYIRVHPEFRAILTSNSIEYAGIHRPQDALLDRMVGIYTDYYGYETELRIVMEHTGLEEDVARRVVEIVRYLRDRLPDAQKPGTRACIMIGKGLKMLNRSSGIGLDQICIDVIANKTSSKKEMEEKRELVCEAIAAVQEGSGG</sequence>
<dbReference type="Proteomes" id="UP000000674">
    <property type="component" value="Chromosome"/>
</dbReference>
<dbReference type="InterPro" id="IPR003593">
    <property type="entry name" value="AAA+_ATPase"/>
</dbReference>
<keyword evidence="7" id="KW-0304">Gas vesicle</keyword>
<dbReference type="KEGG" id="mtp:Mthe_0058"/>
<comment type="subcellular location">
    <subcellularLocation>
        <location evidence="1">Cytoplasm</location>
    </subcellularLocation>
    <subcellularLocation>
        <location evidence="8">Gas vesicle</location>
    </subcellularLocation>
</comment>
<evidence type="ECO:0000256" key="1">
    <source>
        <dbReference type="ARBA" id="ARBA00004496"/>
    </source>
</evidence>
<dbReference type="GO" id="GO:0031412">
    <property type="term" value="P:gas vesicle organization"/>
    <property type="evidence" value="ECO:0007669"/>
    <property type="project" value="InterPro"/>
</dbReference>
<dbReference type="InterPro" id="IPR027417">
    <property type="entry name" value="P-loop_NTPase"/>
</dbReference>
<dbReference type="Gene3D" id="3.40.50.300">
    <property type="entry name" value="P-loop containing nucleotide triphosphate hydrolases"/>
    <property type="match status" value="1"/>
</dbReference>
<feature type="domain" description="AAA+ ATPase" evidence="10">
    <location>
        <begin position="85"/>
        <end position="253"/>
    </location>
</feature>
<keyword evidence="12" id="KW-1185">Reference proteome</keyword>
<dbReference type="GO" id="GO:0031411">
    <property type="term" value="C:gas vesicle"/>
    <property type="evidence" value="ECO:0007669"/>
    <property type="project" value="UniProtKB-SubCell"/>
</dbReference>
<evidence type="ECO:0000313" key="12">
    <source>
        <dbReference type="Proteomes" id="UP000000674"/>
    </source>
</evidence>
<dbReference type="AlphaFoldDB" id="A0B586"/>
<evidence type="ECO:0000256" key="3">
    <source>
        <dbReference type="ARBA" id="ARBA00022490"/>
    </source>
</evidence>
<name>A0B586_METTP</name>
<evidence type="ECO:0000259" key="10">
    <source>
        <dbReference type="SMART" id="SM00382"/>
    </source>
</evidence>
<accession>A0B586</accession>